<evidence type="ECO:0000256" key="3">
    <source>
        <dbReference type="ARBA" id="ARBA00022825"/>
    </source>
</evidence>
<dbReference type="Gene3D" id="3.30.70.850">
    <property type="entry name" value="Peptidase S8, pro-domain"/>
    <property type="match status" value="1"/>
</dbReference>
<dbReference type="SUPFAM" id="SSF52743">
    <property type="entry name" value="Subtilisin-like"/>
    <property type="match status" value="1"/>
</dbReference>
<reference evidence="7" key="1">
    <citation type="submission" date="2018-04" db="EMBL/GenBank/DDBJ databases">
        <authorList>
            <person name="Go L.Y."/>
            <person name="Mitchell J.A."/>
        </authorList>
    </citation>
    <scope>NUCLEOTIDE SEQUENCE</scope>
    <source>
        <tissue evidence="7">Whole organism</tissue>
    </source>
</reference>
<protein>
    <submittedName>
        <fullName evidence="7">CSON014473 protein</fullName>
    </submittedName>
</protein>
<dbReference type="OMA" id="HEKPRYK"/>
<comment type="caution">
    <text evidence="4">Lacks conserved residue(s) required for the propagation of feature annotation.</text>
</comment>
<evidence type="ECO:0000256" key="4">
    <source>
        <dbReference type="PROSITE-ProRule" id="PRU01240"/>
    </source>
</evidence>
<dbReference type="Pfam" id="PF16470">
    <property type="entry name" value="S8_pro-domain"/>
    <property type="match status" value="1"/>
</dbReference>
<dbReference type="InterPro" id="IPR036852">
    <property type="entry name" value="Peptidase_S8/S53_dom_sf"/>
</dbReference>
<evidence type="ECO:0000256" key="5">
    <source>
        <dbReference type="SAM" id="MobiDB-lite"/>
    </source>
</evidence>
<dbReference type="AlphaFoldDB" id="A0A336KQE0"/>
<keyword evidence="2" id="KW-0378">Hydrolase</keyword>
<evidence type="ECO:0000256" key="2">
    <source>
        <dbReference type="ARBA" id="ARBA00022801"/>
    </source>
</evidence>
<dbReference type="EMBL" id="UFQS01000820">
    <property type="protein sequence ID" value="SSX07026.1"/>
    <property type="molecule type" value="Genomic_DNA"/>
</dbReference>
<dbReference type="InterPro" id="IPR038466">
    <property type="entry name" value="S8_pro-domain_sf"/>
</dbReference>
<dbReference type="Gene3D" id="3.40.50.200">
    <property type="entry name" value="Peptidase S8/S53 domain"/>
    <property type="match status" value="1"/>
</dbReference>
<dbReference type="GO" id="GO:0000139">
    <property type="term" value="C:Golgi membrane"/>
    <property type="evidence" value="ECO:0007669"/>
    <property type="project" value="TreeGrafter"/>
</dbReference>
<dbReference type="SUPFAM" id="SSF54897">
    <property type="entry name" value="Protease propeptides/inhibitors"/>
    <property type="match status" value="1"/>
</dbReference>
<feature type="domain" description="Peptidase S8 pro-domain" evidence="6">
    <location>
        <begin position="4"/>
        <end position="50"/>
    </location>
</feature>
<dbReference type="GO" id="GO:0004252">
    <property type="term" value="F:serine-type endopeptidase activity"/>
    <property type="evidence" value="ECO:0007669"/>
    <property type="project" value="InterPro"/>
</dbReference>
<dbReference type="PANTHER" id="PTHR42884:SF3">
    <property type="entry name" value="FURIN-LIKE PROTEASE 1, ISOFORMS 1_1-X_2"/>
    <property type="match status" value="1"/>
</dbReference>
<dbReference type="PROSITE" id="PS00136">
    <property type="entry name" value="SUBTILASE_ASP"/>
    <property type="match status" value="1"/>
</dbReference>
<organism evidence="7">
    <name type="scientific">Culicoides sonorensis</name>
    <name type="common">Biting midge</name>
    <dbReference type="NCBI Taxonomy" id="179676"/>
    <lineage>
        <taxon>Eukaryota</taxon>
        <taxon>Metazoa</taxon>
        <taxon>Ecdysozoa</taxon>
        <taxon>Arthropoda</taxon>
        <taxon>Hexapoda</taxon>
        <taxon>Insecta</taxon>
        <taxon>Pterygota</taxon>
        <taxon>Neoptera</taxon>
        <taxon>Endopterygota</taxon>
        <taxon>Diptera</taxon>
        <taxon>Nematocera</taxon>
        <taxon>Chironomoidea</taxon>
        <taxon>Ceratopogonidae</taxon>
        <taxon>Ceratopogoninae</taxon>
        <taxon>Culicoides</taxon>
        <taxon>Monoculicoides</taxon>
    </lineage>
</organism>
<name>A0A336KQE0_CULSO</name>
<dbReference type="EMBL" id="UFQT01000820">
    <property type="protein sequence ID" value="SSX27369.1"/>
    <property type="molecule type" value="Genomic_DNA"/>
</dbReference>
<evidence type="ECO:0000256" key="1">
    <source>
        <dbReference type="ARBA" id="ARBA00022670"/>
    </source>
</evidence>
<dbReference type="InterPro" id="IPR032815">
    <property type="entry name" value="S8_pro-domain"/>
</dbReference>
<evidence type="ECO:0000259" key="6">
    <source>
        <dbReference type="Pfam" id="PF16470"/>
    </source>
</evidence>
<dbReference type="PROSITE" id="PS51892">
    <property type="entry name" value="SUBTILASE"/>
    <property type="match status" value="1"/>
</dbReference>
<dbReference type="GO" id="GO:0005802">
    <property type="term" value="C:trans-Golgi network"/>
    <property type="evidence" value="ECO:0007669"/>
    <property type="project" value="TreeGrafter"/>
</dbReference>
<dbReference type="GO" id="GO:0016486">
    <property type="term" value="P:peptide hormone processing"/>
    <property type="evidence" value="ECO:0007669"/>
    <property type="project" value="TreeGrafter"/>
</dbReference>
<keyword evidence="1" id="KW-0645">Protease</keyword>
<comment type="similarity">
    <text evidence="4">Belongs to the peptidase S8 family.</text>
</comment>
<reference evidence="8" key="2">
    <citation type="submission" date="2018-07" db="EMBL/GenBank/DDBJ databases">
        <authorList>
            <person name="Quirk P.G."/>
            <person name="Krulwich T.A."/>
        </authorList>
    </citation>
    <scope>NUCLEOTIDE SEQUENCE</scope>
</reference>
<feature type="region of interest" description="Disordered" evidence="5">
    <location>
        <begin position="15"/>
        <end position="55"/>
    </location>
</feature>
<accession>A0A336KQE0</accession>
<keyword evidence="3" id="KW-0720">Serine protease</keyword>
<proteinExistence type="inferred from homology"/>
<sequence length="138" mass="16130">MSIFDDHYHFHHNKVSKRSISPSHHHQSRLDTDNRVRWSQQQRAKSRQKRDYVKANRQSASRYLNLLNDPKWPLMWYLNRGNGLDMNVIPAWKEGITGKGVVVTILDDGLESDHPDLIANYFATNSTYVLTSVIDRLQ</sequence>
<dbReference type="PANTHER" id="PTHR42884">
    <property type="entry name" value="PROPROTEIN CONVERTASE SUBTILISIN/KEXIN-RELATED"/>
    <property type="match status" value="1"/>
</dbReference>
<dbReference type="InterPro" id="IPR023827">
    <property type="entry name" value="Peptidase_S8_Asp-AS"/>
</dbReference>
<dbReference type="VEuPathDB" id="VectorBase:CSON014473"/>
<evidence type="ECO:0000313" key="8">
    <source>
        <dbReference type="EMBL" id="SSX27369.1"/>
    </source>
</evidence>
<gene>
    <name evidence="7" type="primary">CSON014473</name>
</gene>
<evidence type="ECO:0000313" key="7">
    <source>
        <dbReference type="EMBL" id="SSX07026.1"/>
    </source>
</evidence>
<feature type="compositionally biased region" description="Basic residues" evidence="5">
    <location>
        <begin position="15"/>
        <end position="27"/>
    </location>
</feature>